<evidence type="ECO:0000313" key="1">
    <source>
        <dbReference type="EMBL" id="EOB00123.1"/>
    </source>
</evidence>
<reference evidence="2" key="1">
    <citation type="journal article" date="2013" name="Nat. Genet.">
        <title>The duck genome and transcriptome provide insight into an avian influenza virus reservoir species.</title>
        <authorList>
            <person name="Huang Y."/>
            <person name="Li Y."/>
            <person name="Burt D.W."/>
            <person name="Chen H."/>
            <person name="Zhang Y."/>
            <person name="Qian W."/>
            <person name="Kim H."/>
            <person name="Gan S."/>
            <person name="Zhao Y."/>
            <person name="Li J."/>
            <person name="Yi K."/>
            <person name="Feng H."/>
            <person name="Zhu P."/>
            <person name="Li B."/>
            <person name="Liu Q."/>
            <person name="Fairley S."/>
            <person name="Magor K.E."/>
            <person name="Du Z."/>
            <person name="Hu X."/>
            <person name="Goodman L."/>
            <person name="Tafer H."/>
            <person name="Vignal A."/>
            <person name="Lee T."/>
            <person name="Kim K.W."/>
            <person name="Sheng Z."/>
            <person name="An Y."/>
            <person name="Searle S."/>
            <person name="Herrero J."/>
            <person name="Groenen M.A."/>
            <person name="Crooijmans R.P."/>
            <person name="Faraut T."/>
            <person name="Cai Q."/>
            <person name="Webster R.G."/>
            <person name="Aldridge J.R."/>
            <person name="Warren W.C."/>
            <person name="Bartschat S."/>
            <person name="Kehr S."/>
            <person name="Marz M."/>
            <person name="Stadler P.F."/>
            <person name="Smith J."/>
            <person name="Kraus R.H."/>
            <person name="Zhao Y."/>
            <person name="Ren L."/>
            <person name="Fei J."/>
            <person name="Morisson M."/>
            <person name="Kaiser P."/>
            <person name="Griffin D.K."/>
            <person name="Rao M."/>
            <person name="Pitel F."/>
            <person name="Wang J."/>
            <person name="Li N."/>
        </authorList>
    </citation>
    <scope>NUCLEOTIDE SEQUENCE [LARGE SCALE GENOMIC DNA]</scope>
</reference>
<sequence length="69" mass="8076">LKDLGFPNCNVYFYKILSQEITVNSLVILFKCTRTNHIENTLTYSQYGNFTSSFKWKVTVLNEHPEKQA</sequence>
<evidence type="ECO:0000313" key="2">
    <source>
        <dbReference type="Proteomes" id="UP000296049"/>
    </source>
</evidence>
<name>R0LIB4_ANAPL</name>
<feature type="non-terminal residue" evidence="1">
    <location>
        <position position="69"/>
    </location>
</feature>
<dbReference type="AlphaFoldDB" id="R0LIB4"/>
<dbReference type="EMBL" id="KB743230">
    <property type="protein sequence ID" value="EOB00123.1"/>
    <property type="molecule type" value="Genomic_DNA"/>
</dbReference>
<gene>
    <name evidence="1" type="ORF">Anapl_12791</name>
</gene>
<keyword evidence="2" id="KW-1185">Reference proteome</keyword>
<feature type="non-terminal residue" evidence="1">
    <location>
        <position position="1"/>
    </location>
</feature>
<organism evidence="1 2">
    <name type="scientific">Anas platyrhynchos</name>
    <name type="common">Mallard</name>
    <name type="synonym">Anas boschas</name>
    <dbReference type="NCBI Taxonomy" id="8839"/>
    <lineage>
        <taxon>Eukaryota</taxon>
        <taxon>Metazoa</taxon>
        <taxon>Chordata</taxon>
        <taxon>Craniata</taxon>
        <taxon>Vertebrata</taxon>
        <taxon>Euteleostomi</taxon>
        <taxon>Archelosauria</taxon>
        <taxon>Archosauria</taxon>
        <taxon>Dinosauria</taxon>
        <taxon>Saurischia</taxon>
        <taxon>Theropoda</taxon>
        <taxon>Coelurosauria</taxon>
        <taxon>Aves</taxon>
        <taxon>Neognathae</taxon>
        <taxon>Galloanserae</taxon>
        <taxon>Anseriformes</taxon>
        <taxon>Anatidae</taxon>
        <taxon>Anatinae</taxon>
        <taxon>Anas</taxon>
    </lineage>
</organism>
<protein>
    <submittedName>
        <fullName evidence="1">Uncharacterized protein</fullName>
    </submittedName>
</protein>
<dbReference type="Proteomes" id="UP000296049">
    <property type="component" value="Unassembled WGS sequence"/>
</dbReference>
<proteinExistence type="predicted"/>
<accession>R0LIB4</accession>